<protein>
    <recommendedName>
        <fullName evidence="3">DNA-binding protein</fullName>
    </recommendedName>
</protein>
<proteinExistence type="predicted"/>
<sequence length="75" mass="9076">MEFIGFADAKEFIKVSGISRNDLEKHVYSNREFQQTCMYRFEKGNKRYIEIKPALKFIKENILRREKLSNKRKSK</sequence>
<dbReference type="RefSeq" id="WP_119635436.1">
    <property type="nucleotide sequence ID" value="NZ_CP118163.1"/>
</dbReference>
<reference evidence="1 2" key="1">
    <citation type="journal article" date="2016" name="Front. Microbiol.">
        <title>Comprehensive Phylogenetic Analysis of Bovine Non-aureus Staphylococci Species Based on Whole-Genome Sequencing.</title>
        <authorList>
            <person name="Naushad S."/>
            <person name="Barkema H.W."/>
            <person name="Luby C."/>
            <person name="Condas L.A."/>
            <person name="Nobrega D.B."/>
            <person name="Carson D.A."/>
            <person name="De Buck J."/>
        </authorList>
    </citation>
    <scope>NUCLEOTIDE SEQUENCE [LARGE SCALE GENOMIC DNA]</scope>
    <source>
        <strain evidence="1 2">SNUC 5959</strain>
    </source>
</reference>
<gene>
    <name evidence="1" type="ORF">BUZ57_06750</name>
</gene>
<evidence type="ECO:0008006" key="3">
    <source>
        <dbReference type="Google" id="ProtNLM"/>
    </source>
</evidence>
<dbReference type="EMBL" id="QXVO01000017">
    <property type="protein sequence ID" value="RIO45705.1"/>
    <property type="molecule type" value="Genomic_DNA"/>
</dbReference>
<accession>A0A418JIT2</accession>
<name>A0A418JIT2_STAHY</name>
<comment type="caution">
    <text evidence="1">The sequence shown here is derived from an EMBL/GenBank/DDBJ whole genome shotgun (WGS) entry which is preliminary data.</text>
</comment>
<organism evidence="1 2">
    <name type="scientific">Staphylococcus hyicus</name>
    <dbReference type="NCBI Taxonomy" id="1284"/>
    <lineage>
        <taxon>Bacteria</taxon>
        <taxon>Bacillati</taxon>
        <taxon>Bacillota</taxon>
        <taxon>Bacilli</taxon>
        <taxon>Bacillales</taxon>
        <taxon>Staphylococcaceae</taxon>
        <taxon>Staphylococcus</taxon>
    </lineage>
</organism>
<dbReference type="Proteomes" id="UP000285625">
    <property type="component" value="Unassembled WGS sequence"/>
</dbReference>
<dbReference type="AlphaFoldDB" id="A0A418JIT2"/>
<evidence type="ECO:0000313" key="1">
    <source>
        <dbReference type="EMBL" id="RIO45705.1"/>
    </source>
</evidence>
<evidence type="ECO:0000313" key="2">
    <source>
        <dbReference type="Proteomes" id="UP000285625"/>
    </source>
</evidence>